<keyword evidence="1" id="KW-1133">Transmembrane helix</keyword>
<protein>
    <submittedName>
        <fullName evidence="2">DUF998 domain-containing protein</fullName>
    </submittedName>
</protein>
<feature type="transmembrane region" description="Helical" evidence="1">
    <location>
        <begin position="187"/>
        <end position="204"/>
    </location>
</feature>
<proteinExistence type="predicted"/>
<feature type="transmembrane region" description="Helical" evidence="1">
    <location>
        <begin position="12"/>
        <end position="35"/>
    </location>
</feature>
<organism evidence="2 5">
    <name type="scientific">Phytopseudomonas dryadis</name>
    <dbReference type="NCBI Taxonomy" id="2487520"/>
    <lineage>
        <taxon>Bacteria</taxon>
        <taxon>Pseudomonadati</taxon>
        <taxon>Pseudomonadota</taxon>
        <taxon>Gammaproteobacteria</taxon>
        <taxon>Pseudomonadales</taxon>
        <taxon>Pseudomonadaceae</taxon>
        <taxon>Phytopseudomonas</taxon>
    </lineage>
</organism>
<feature type="transmembrane region" description="Helical" evidence="1">
    <location>
        <begin position="124"/>
        <end position="143"/>
    </location>
</feature>
<dbReference type="Proteomes" id="UP000293172">
    <property type="component" value="Unassembled WGS sequence"/>
</dbReference>
<dbReference type="AlphaFoldDB" id="A0A4Q9R3I6"/>
<evidence type="ECO:0000313" key="3">
    <source>
        <dbReference type="EMBL" id="TBV05919.1"/>
    </source>
</evidence>
<keyword evidence="4" id="KW-1185">Reference proteome</keyword>
<feature type="transmembrane region" description="Helical" evidence="1">
    <location>
        <begin position="86"/>
        <end position="104"/>
    </location>
</feature>
<accession>A0A4Q9R3I6</accession>
<dbReference type="Proteomes" id="UP000291334">
    <property type="component" value="Unassembled WGS sequence"/>
</dbReference>
<dbReference type="Pfam" id="PF06197">
    <property type="entry name" value="DUF998"/>
    <property type="match status" value="1"/>
</dbReference>
<gene>
    <name evidence="3" type="ORF">DNK34_11840</name>
    <name evidence="2" type="ORF">DNK44_09115</name>
</gene>
<keyword evidence="1" id="KW-0472">Membrane</keyword>
<dbReference type="EMBL" id="QJUM01000012">
    <property type="protein sequence ID" value="TBV05919.1"/>
    <property type="molecule type" value="Genomic_DNA"/>
</dbReference>
<comment type="caution">
    <text evidence="2">The sequence shown here is derived from an EMBL/GenBank/DDBJ whole genome shotgun (WGS) entry which is preliminary data.</text>
</comment>
<evidence type="ECO:0000256" key="1">
    <source>
        <dbReference type="SAM" id="Phobius"/>
    </source>
</evidence>
<dbReference type="OrthoDB" id="679392at2"/>
<evidence type="ECO:0000313" key="5">
    <source>
        <dbReference type="Proteomes" id="UP000293172"/>
    </source>
</evidence>
<sequence>MQSHRTLSLGYLAGLLAPFWLVLGVTLAGALYPGYNHLDQAMSLLGAEGAPTQFISPLINNYPLGALFMMFGVAVLLSFDSLCSRLSGLLIMIHGLGSFATGFFSCDVGCALEAPSTSQTLHNLAGLIMALSLLLASALWVFLGRRVLGSRGFALFSLLCTLGALGSLPLMAVALENGQGFGLYQRLNYGISLLWLAGLALMLLRRFRA</sequence>
<reference evidence="4 5" key="1">
    <citation type="submission" date="2018-06" db="EMBL/GenBank/DDBJ databases">
        <title>Three novel Pseudomonas species isolated from symptomatic oak.</title>
        <authorList>
            <person name="Bueno-Gonzalez V."/>
            <person name="Brady C."/>
        </authorList>
    </citation>
    <scope>NUCLEOTIDE SEQUENCE [LARGE SCALE GENOMIC DNA]</scope>
    <source>
        <strain evidence="3 4">P26B</strain>
        <strain evidence="2 5">P6B</strain>
    </source>
</reference>
<dbReference type="EMBL" id="QJUL01000010">
    <property type="protein sequence ID" value="TBU94470.1"/>
    <property type="molecule type" value="Genomic_DNA"/>
</dbReference>
<name>A0A4Q9R3I6_9GAMM</name>
<evidence type="ECO:0000313" key="2">
    <source>
        <dbReference type="EMBL" id="TBU94470.1"/>
    </source>
</evidence>
<feature type="transmembrane region" description="Helical" evidence="1">
    <location>
        <begin position="62"/>
        <end position="79"/>
    </location>
</feature>
<dbReference type="RefSeq" id="WP_131175106.1">
    <property type="nucleotide sequence ID" value="NZ_QJUL01000010.1"/>
</dbReference>
<evidence type="ECO:0000313" key="4">
    <source>
        <dbReference type="Proteomes" id="UP000291334"/>
    </source>
</evidence>
<feature type="transmembrane region" description="Helical" evidence="1">
    <location>
        <begin position="155"/>
        <end position="175"/>
    </location>
</feature>
<keyword evidence="1" id="KW-0812">Transmembrane</keyword>
<dbReference type="InterPro" id="IPR009339">
    <property type="entry name" value="DUF998"/>
</dbReference>